<dbReference type="AlphaFoldDB" id="A0A1M2VZL9"/>
<feature type="region of interest" description="Disordered" evidence="1">
    <location>
        <begin position="597"/>
        <end position="633"/>
    </location>
</feature>
<proteinExistence type="predicted"/>
<protein>
    <submittedName>
        <fullName evidence="2">Uncharacterized protein</fullName>
    </submittedName>
</protein>
<sequence length="681" mass="75792">MEPGEPRTPDSTTRQIQSDLETATHARKGTVLANTQQSTGTVDALAQTVIDGLVEHGKALFEEKTTDGRKRYGPAEIHTQLAREKEDCLAKGKYINALLQNDLFDPHKDTALGRLHMVLLGFTKYFWSASLPPSGRKLTNAERDTLNHAEAILLSLSQSGLGDRSVRPDYVMRYRGSLVGRHLHSIAQLAVFLFGQLVDIVLRDVWVALSRLCATLFSETIDNIPAFVEKLQVFIDDFFDAVVKYNPTWIMYKSKFHHLAHTPDFIRRLGPMGLYAEDRFEKFHGVWRHSSVFSNHHSASRDSAAHFNSLDAMKHLLSGGYFTWCGVNLQAGPALLRLFSEQPEIQERYGLRAKKPRLADFGLEGAVCVDAKADRHAWDTCGALGDEGLEEEWPPHARDPLQAFYKIAKSFVSTRGDICKPGTFVWRIRPSGGGVARVTTIFSRDKSLTRVQTPETIVRVELFHTTERHATTDCPCLSKDRTYLLRPRDILFAVNVQHDCFKHHCTLTSSRPQVQERQETSRRSRTIKHVEDSDYILNVFVLHHYDELSRLVDPRLLGPAVVRKSDEHKAIRLAGAEVLRGQIANRETTKGAVRQARSAAKGRSAALQEVTRVDDGQAAGADRDDGDGTSGVGSMAEAATLIEMVVAGTGTAGRPGRKRKPQDGGETRARKRPQANPGVGT</sequence>
<accession>A0A1M2VZL9</accession>
<dbReference type="Proteomes" id="UP000184267">
    <property type="component" value="Unassembled WGS sequence"/>
</dbReference>
<dbReference type="OMA" id="RISEHKD"/>
<organism evidence="2 3">
    <name type="scientific">Trametes pubescens</name>
    <name type="common">White-rot fungus</name>
    <dbReference type="NCBI Taxonomy" id="154538"/>
    <lineage>
        <taxon>Eukaryota</taxon>
        <taxon>Fungi</taxon>
        <taxon>Dikarya</taxon>
        <taxon>Basidiomycota</taxon>
        <taxon>Agaricomycotina</taxon>
        <taxon>Agaricomycetes</taxon>
        <taxon>Polyporales</taxon>
        <taxon>Polyporaceae</taxon>
        <taxon>Trametes</taxon>
    </lineage>
</organism>
<evidence type="ECO:0000313" key="2">
    <source>
        <dbReference type="EMBL" id="OJT13059.1"/>
    </source>
</evidence>
<gene>
    <name evidence="2" type="ORF">TRAPUB_10399</name>
</gene>
<dbReference type="OrthoDB" id="2752658at2759"/>
<dbReference type="PANTHER" id="PTHR31912">
    <property type="entry name" value="IP13529P"/>
    <property type="match status" value="1"/>
</dbReference>
<keyword evidence="3" id="KW-1185">Reference proteome</keyword>
<dbReference type="EMBL" id="MNAD01000434">
    <property type="protein sequence ID" value="OJT13059.1"/>
    <property type="molecule type" value="Genomic_DNA"/>
</dbReference>
<evidence type="ECO:0000256" key="1">
    <source>
        <dbReference type="SAM" id="MobiDB-lite"/>
    </source>
</evidence>
<name>A0A1M2VZL9_TRAPU</name>
<feature type="region of interest" description="Disordered" evidence="1">
    <location>
        <begin position="646"/>
        <end position="681"/>
    </location>
</feature>
<comment type="caution">
    <text evidence="2">The sequence shown here is derived from an EMBL/GenBank/DDBJ whole genome shotgun (WGS) entry which is preliminary data.</text>
</comment>
<evidence type="ECO:0000313" key="3">
    <source>
        <dbReference type="Proteomes" id="UP000184267"/>
    </source>
</evidence>
<reference evidence="2 3" key="1">
    <citation type="submission" date="2016-10" db="EMBL/GenBank/DDBJ databases">
        <title>Genome sequence of the basidiomycete white-rot fungus Trametes pubescens.</title>
        <authorList>
            <person name="Makela M.R."/>
            <person name="Granchi Z."/>
            <person name="Peng M."/>
            <person name="De Vries R.P."/>
            <person name="Grigoriev I."/>
            <person name="Riley R."/>
            <person name="Hilden K."/>
        </authorList>
    </citation>
    <scope>NUCLEOTIDE SEQUENCE [LARGE SCALE GENOMIC DNA]</scope>
    <source>
        <strain evidence="2 3">FBCC735</strain>
    </source>
</reference>
<dbReference type="STRING" id="154538.A0A1M2VZL9"/>
<dbReference type="PANTHER" id="PTHR31912:SF34">
    <property type="entry name" value="NOTOCHORD-RELATED PROTEIN"/>
    <property type="match status" value="1"/>
</dbReference>